<dbReference type="Proteomes" id="UP001178888">
    <property type="component" value="Unassembled WGS sequence"/>
</dbReference>
<reference evidence="1" key="2">
    <citation type="submission" date="2023-08" db="EMBL/GenBank/DDBJ databases">
        <title>Nitrogen cycling bacteria in agricultural field soils.</title>
        <authorList>
            <person name="Jang J."/>
        </authorList>
    </citation>
    <scope>NUCLEOTIDE SEQUENCE</scope>
    <source>
        <strain evidence="1">PS3-36</strain>
    </source>
</reference>
<evidence type="ECO:0000313" key="2">
    <source>
        <dbReference type="EMBL" id="TDK61672.1"/>
    </source>
</evidence>
<evidence type="ECO:0000313" key="1">
    <source>
        <dbReference type="EMBL" id="MDQ6599702.1"/>
    </source>
</evidence>
<organism evidence="2 3">
    <name type="scientific">Bacillus salipaludis</name>
    <dbReference type="NCBI Taxonomy" id="2547811"/>
    <lineage>
        <taxon>Bacteria</taxon>
        <taxon>Bacillati</taxon>
        <taxon>Bacillota</taxon>
        <taxon>Bacilli</taxon>
        <taxon>Bacillales</taxon>
        <taxon>Bacillaceae</taxon>
        <taxon>Bacillus</taxon>
    </lineage>
</organism>
<name>A0A4R5VUC3_9BACI</name>
<evidence type="ECO:0000313" key="4">
    <source>
        <dbReference type="Proteomes" id="UP001178888"/>
    </source>
</evidence>
<proteinExistence type="predicted"/>
<dbReference type="EMBL" id="JAVGVR010000001">
    <property type="protein sequence ID" value="MDQ6599702.1"/>
    <property type="molecule type" value="Genomic_DNA"/>
</dbReference>
<comment type="caution">
    <text evidence="2">The sequence shown here is derived from an EMBL/GenBank/DDBJ whole genome shotgun (WGS) entry which is preliminary data.</text>
</comment>
<dbReference type="RefSeq" id="WP_133334509.1">
    <property type="nucleotide sequence ID" value="NZ_JAVGVR010000001.1"/>
</dbReference>
<dbReference type="EMBL" id="SMYO01000005">
    <property type="protein sequence ID" value="TDK61672.1"/>
    <property type="molecule type" value="Genomic_DNA"/>
</dbReference>
<evidence type="ECO:0000313" key="3">
    <source>
        <dbReference type="Proteomes" id="UP000295132"/>
    </source>
</evidence>
<sequence length="146" mass="16844">METIIFLIIIGVLSSVFGKAKANRTPSKNKSFTFNQFDEFREIFSEKVTPKQVKSINRIEEPTVTPRNIEINYDQIKQEAESITTGVSRVHERQRVEDLKPQALDKEDHNELISDSPDAQTLINGIIWSEILGAPRAKRPFYSRRR</sequence>
<reference evidence="2 3" key="1">
    <citation type="submission" date="2019-03" db="EMBL/GenBank/DDBJ databases">
        <title>Bacillus niacini sp. nov. a Nicotinate-Metabolizing Mesophile Isolated from Soil.</title>
        <authorList>
            <person name="Zhang G."/>
        </authorList>
    </citation>
    <scope>NUCLEOTIDE SEQUENCE [LARGE SCALE GENOMIC DNA]</scope>
    <source>
        <strain evidence="2 3">WN066</strain>
    </source>
</reference>
<protein>
    <submittedName>
        <fullName evidence="2">Uncharacterized protein</fullName>
    </submittedName>
</protein>
<gene>
    <name evidence="2" type="ORF">E2K98_12330</name>
    <name evidence="1" type="ORF">RCG21_25735</name>
</gene>
<dbReference type="AlphaFoldDB" id="A0A4R5VUC3"/>
<dbReference type="Proteomes" id="UP000295132">
    <property type="component" value="Unassembled WGS sequence"/>
</dbReference>
<accession>A0A4R5VUC3</accession>
<keyword evidence="4" id="KW-1185">Reference proteome</keyword>